<keyword evidence="1" id="KW-0812">Transmembrane</keyword>
<gene>
    <name evidence="2" type="ordered locus">Kfla_3098</name>
</gene>
<protein>
    <recommendedName>
        <fullName evidence="4">Glycosyltransferase RgtA/B/C/D-like domain-containing protein</fullName>
    </recommendedName>
</protein>
<feature type="transmembrane region" description="Helical" evidence="1">
    <location>
        <begin position="95"/>
        <end position="114"/>
    </location>
</feature>
<dbReference type="AlphaFoldDB" id="D2Q337"/>
<name>D2Q337_KRIFD</name>
<keyword evidence="3" id="KW-1185">Reference proteome</keyword>
<reference evidence="2 3" key="2">
    <citation type="journal article" date="2010" name="Stand. Genomic Sci.">
        <title>Complete genome sequence of Kribbella flavida type strain (IFO 14399).</title>
        <authorList>
            <person name="Pukall R."/>
            <person name="Lapidus A."/>
            <person name="Glavina Del Rio T."/>
            <person name="Copeland A."/>
            <person name="Tice H."/>
            <person name="Cheng J.-F."/>
            <person name="Lucas S."/>
            <person name="Chen F."/>
            <person name="Nolan M."/>
            <person name="LaButti K."/>
            <person name="Pati A."/>
            <person name="Ivanova N."/>
            <person name="Mavrommatis K."/>
            <person name="Mikhailova N."/>
            <person name="Pitluck S."/>
            <person name="Bruce D."/>
            <person name="Goodwin L."/>
            <person name="Land M."/>
            <person name="Hauser L."/>
            <person name="Chang Y.-J."/>
            <person name="Jeffries C.D."/>
            <person name="Chen A."/>
            <person name="Palaniappan K."/>
            <person name="Chain P."/>
            <person name="Rohde M."/>
            <person name="Goeker M."/>
            <person name="Bristow J."/>
            <person name="Eisen J.A."/>
            <person name="Markowitz V."/>
            <person name="Hugenholtz P."/>
            <person name="Kyrpides N.C."/>
            <person name="Klenk H.-P."/>
            <person name="Brettin T."/>
        </authorList>
    </citation>
    <scope>NUCLEOTIDE SEQUENCE [LARGE SCALE GENOMIC DNA]</scope>
    <source>
        <strain evidence="3">DSM 17836 / JCM 10339 / NBRC 14399</strain>
    </source>
</reference>
<feature type="transmembrane region" description="Helical" evidence="1">
    <location>
        <begin position="380"/>
        <end position="407"/>
    </location>
</feature>
<keyword evidence="1" id="KW-1133">Transmembrane helix</keyword>
<organism evidence="2 3">
    <name type="scientific">Kribbella flavida (strain DSM 17836 / JCM 10339 / NBRC 14399)</name>
    <dbReference type="NCBI Taxonomy" id="479435"/>
    <lineage>
        <taxon>Bacteria</taxon>
        <taxon>Bacillati</taxon>
        <taxon>Actinomycetota</taxon>
        <taxon>Actinomycetes</taxon>
        <taxon>Propionibacteriales</taxon>
        <taxon>Kribbellaceae</taxon>
        <taxon>Kribbella</taxon>
    </lineage>
</organism>
<sequence length="607" mass="64878">MRGMWGTLARPRHAPEPAVLRAVVIAIALVQAGVLGLLARRGSWLSDDLEFLVQGGRGFAPAELLTPLNDHLAPGLRFTYATFAAVAPLNWDVTVAWRMLLQALAITLFGLLLLRLLRASWWVPAGTLLYALSALSMPSFMSLSSGVNNLPAHVFGLLLLHATLDWYAGHRVRAVAYGPVSLLISLACWEKSGLILVTAIALALYLRDTPLRPWLRRTAPYAVALAVPVVAFSIVYATYGQPSSGELPGVGTMLDLAARAFAVPVAALAGGPWSWTPISGAFGTANAPVAALVLGGVVAAVLLLTAWRHDRRALLLWASVGIYTLATLFLIAYGRYDVFGDVFTVHYHYWSDLSIPLILAVVLTGRAVRLPIGLVRFGPVVPVAGMCALLGWTAGSVVSTAGFAQYWDDNPSRAYFATLRAELDEAGPSVNLWDTRLPGALSNILVKDSRLSPVLRTAEIPFQLQASTSEPRLVDDSGRIHPARLSVWAEAVIPPKGNKFCALHLEGVNTVTLPLRLRTPQVPPAAWFVKFSYLAGRQNTVELELVGTNGRAVQVPVPPGASVAGFANMYLGPTPVTDLAAVRLRTTALDSSLCVGSVEIGLPQVSG</sequence>
<dbReference type="eggNOG" id="COG0815">
    <property type="taxonomic scope" value="Bacteria"/>
</dbReference>
<proteinExistence type="predicted"/>
<dbReference type="Proteomes" id="UP000007967">
    <property type="component" value="Chromosome"/>
</dbReference>
<dbReference type="OrthoDB" id="5173393at2"/>
<feature type="transmembrane region" description="Helical" evidence="1">
    <location>
        <begin position="287"/>
        <end position="307"/>
    </location>
</feature>
<feature type="transmembrane region" description="Helical" evidence="1">
    <location>
        <begin position="20"/>
        <end position="39"/>
    </location>
</feature>
<feature type="transmembrane region" description="Helical" evidence="1">
    <location>
        <begin position="348"/>
        <end position="368"/>
    </location>
</feature>
<feature type="transmembrane region" description="Helical" evidence="1">
    <location>
        <begin position="218"/>
        <end position="236"/>
    </location>
</feature>
<accession>D2Q337</accession>
<evidence type="ECO:0008006" key="4">
    <source>
        <dbReference type="Google" id="ProtNLM"/>
    </source>
</evidence>
<evidence type="ECO:0000313" key="3">
    <source>
        <dbReference type="Proteomes" id="UP000007967"/>
    </source>
</evidence>
<reference evidence="3" key="1">
    <citation type="submission" date="2009-09" db="EMBL/GenBank/DDBJ databases">
        <title>The complete genome of Kribbella flavida DSM 17836.</title>
        <authorList>
            <consortium name="US DOE Joint Genome Institute (JGI-PGF)"/>
            <person name="Lucas S."/>
            <person name="Copeland A."/>
            <person name="Lapidus A."/>
            <person name="Glavina del Rio T."/>
            <person name="Dalin E."/>
            <person name="Tice H."/>
            <person name="Bruce D."/>
            <person name="Goodwin L."/>
            <person name="Pitluck S."/>
            <person name="Kyrpides N."/>
            <person name="Mavromatis K."/>
            <person name="Ivanova N."/>
            <person name="Saunders E."/>
            <person name="Brettin T."/>
            <person name="Detter J.C."/>
            <person name="Han C."/>
            <person name="Larimer F."/>
            <person name="Land M."/>
            <person name="Hauser L."/>
            <person name="Markowitz V."/>
            <person name="Cheng J.-F."/>
            <person name="Hugenholtz P."/>
            <person name="Woyke T."/>
            <person name="Wu D."/>
            <person name="Pukall R."/>
            <person name="Klenk H.-P."/>
            <person name="Eisen J.A."/>
        </authorList>
    </citation>
    <scope>NUCLEOTIDE SEQUENCE [LARGE SCALE GENOMIC DNA]</scope>
    <source>
        <strain evidence="3">DSM 17836 / JCM 10339 / NBRC 14399</strain>
    </source>
</reference>
<feature type="transmembrane region" description="Helical" evidence="1">
    <location>
        <begin position="180"/>
        <end position="206"/>
    </location>
</feature>
<keyword evidence="1" id="KW-0472">Membrane</keyword>
<evidence type="ECO:0000313" key="2">
    <source>
        <dbReference type="EMBL" id="ADB32162.1"/>
    </source>
</evidence>
<dbReference type="STRING" id="479435.Kfla_3098"/>
<feature type="transmembrane region" description="Helical" evidence="1">
    <location>
        <begin position="121"/>
        <end position="144"/>
    </location>
</feature>
<dbReference type="HOGENOM" id="CLU_449626_0_0_11"/>
<dbReference type="KEGG" id="kfl:Kfla_3098"/>
<feature type="transmembrane region" description="Helical" evidence="1">
    <location>
        <begin position="314"/>
        <end position="336"/>
    </location>
</feature>
<evidence type="ECO:0000256" key="1">
    <source>
        <dbReference type="SAM" id="Phobius"/>
    </source>
</evidence>
<dbReference type="EMBL" id="CP001736">
    <property type="protein sequence ID" value="ADB32162.1"/>
    <property type="molecule type" value="Genomic_DNA"/>
</dbReference>
<dbReference type="RefSeq" id="WP_012920718.1">
    <property type="nucleotide sequence ID" value="NC_013729.1"/>
</dbReference>